<evidence type="ECO:0000313" key="11">
    <source>
        <dbReference type="Proteomes" id="UP000201613"/>
    </source>
</evidence>
<protein>
    <submittedName>
        <fullName evidence="10">Esterase PHB depolymerase</fullName>
    </submittedName>
</protein>
<comment type="subcellular location">
    <subcellularLocation>
        <location evidence="1">Secreted</location>
    </subcellularLocation>
</comment>
<evidence type="ECO:0000256" key="5">
    <source>
        <dbReference type="ARBA" id="ARBA00022801"/>
    </source>
</evidence>
<dbReference type="GO" id="GO:0006508">
    <property type="term" value="P:proteolysis"/>
    <property type="evidence" value="ECO:0007669"/>
    <property type="project" value="InterPro"/>
</dbReference>
<dbReference type="GO" id="GO:0005576">
    <property type="term" value="C:extracellular region"/>
    <property type="evidence" value="ECO:0007669"/>
    <property type="project" value="UniProtKB-SubCell"/>
</dbReference>
<feature type="domain" description="Peptidase S9 prolyl oligopeptidase catalytic" evidence="9">
    <location>
        <begin position="239"/>
        <end position="286"/>
    </location>
</feature>
<sequence length="412" mass="42678">MARSMHFRGITPKLADGVDVIEDSHVQNVEASDADAPTSPLSLLMESAFSADTFNFDPDATGPRGSGSYAIGDGSGWTSGSWTAGDGWTRGDGWTGGGGGGGWTGGGGGGWTPGSGGGGWTPGEGWTGGGGGGWTPGEVEDALDALEPLIVTIMVDGVERSFGIIMPADYDPDMVYSAIMTFHGGGTVGTDPNAMAALTGFSSYENPAQFIEVYPIAAGDTWGWDPDDSPYDDIAFIEALAEELVANYSVDPDNLYAAGVSGGGMMVQSLALEVPELFAGYAVVAANMMEVLEAEAVVSATDEPIIIFHGTDDPGQPYDGISGWQGKTIMYGSEESADYWADRNDTEMGEYVALPDTVDDGMSVSVSMSLDGTVAHYVVEGGGHTWPGSLPDSAQDISASELIVDFFSDFGF</sequence>
<feature type="region of interest" description="Disordered" evidence="8">
    <location>
        <begin position="106"/>
        <end position="139"/>
    </location>
</feature>
<dbReference type="EMBL" id="FXZK01000005">
    <property type="protein sequence ID" value="SMY08809.1"/>
    <property type="molecule type" value="Genomic_DNA"/>
</dbReference>
<evidence type="ECO:0000256" key="6">
    <source>
        <dbReference type="ARBA" id="ARBA00023277"/>
    </source>
</evidence>
<evidence type="ECO:0000256" key="7">
    <source>
        <dbReference type="ARBA" id="ARBA00023326"/>
    </source>
</evidence>
<evidence type="ECO:0000256" key="3">
    <source>
        <dbReference type="ARBA" id="ARBA00022651"/>
    </source>
</evidence>
<dbReference type="PANTHER" id="PTHR38050:SF2">
    <property type="entry name" value="FERULOYL ESTERASE C-RELATED"/>
    <property type="match status" value="1"/>
</dbReference>
<reference evidence="10 11" key="1">
    <citation type="submission" date="2017-05" db="EMBL/GenBank/DDBJ databases">
        <authorList>
            <person name="Song R."/>
            <person name="Chenine A.L."/>
            <person name="Ruprecht R.M."/>
        </authorList>
    </citation>
    <scope>NUCLEOTIDE SEQUENCE [LARGE SCALE GENOMIC DNA]</scope>
    <source>
        <strain evidence="10 11">CECT 8899</strain>
    </source>
</reference>
<name>A0A238LGJ3_9RHOB</name>
<gene>
    <name evidence="10" type="ORF">LOM8899_02967</name>
</gene>
<accession>A0A238LGJ3</accession>
<organism evidence="10 11">
    <name type="scientific">Flavimaricola marinus</name>
    <dbReference type="NCBI Taxonomy" id="1819565"/>
    <lineage>
        <taxon>Bacteria</taxon>
        <taxon>Pseudomonadati</taxon>
        <taxon>Pseudomonadota</taxon>
        <taxon>Alphaproteobacteria</taxon>
        <taxon>Rhodobacterales</taxon>
        <taxon>Paracoccaceae</taxon>
        <taxon>Flavimaricola</taxon>
    </lineage>
</organism>
<keyword evidence="4" id="KW-0732">Signal</keyword>
<dbReference type="InterPro" id="IPR043595">
    <property type="entry name" value="FaeB/C/D"/>
</dbReference>
<evidence type="ECO:0000259" key="9">
    <source>
        <dbReference type="Pfam" id="PF00326"/>
    </source>
</evidence>
<dbReference type="InterPro" id="IPR001375">
    <property type="entry name" value="Peptidase_S9_cat"/>
</dbReference>
<evidence type="ECO:0000256" key="1">
    <source>
        <dbReference type="ARBA" id="ARBA00004613"/>
    </source>
</evidence>
<dbReference type="GO" id="GO:0030600">
    <property type="term" value="F:feruloyl esterase activity"/>
    <property type="evidence" value="ECO:0007669"/>
    <property type="project" value="InterPro"/>
</dbReference>
<dbReference type="SUPFAM" id="SSF53474">
    <property type="entry name" value="alpha/beta-Hydrolases"/>
    <property type="match status" value="1"/>
</dbReference>
<evidence type="ECO:0000256" key="2">
    <source>
        <dbReference type="ARBA" id="ARBA00022525"/>
    </source>
</evidence>
<dbReference type="Pfam" id="PF00326">
    <property type="entry name" value="Peptidase_S9"/>
    <property type="match status" value="1"/>
</dbReference>
<evidence type="ECO:0000313" key="10">
    <source>
        <dbReference type="EMBL" id="SMY08809.1"/>
    </source>
</evidence>
<dbReference type="PANTHER" id="PTHR38050">
    <property type="match status" value="1"/>
</dbReference>
<keyword evidence="5" id="KW-0378">Hydrolase</keyword>
<proteinExistence type="predicted"/>
<keyword evidence="11" id="KW-1185">Reference proteome</keyword>
<dbReference type="Proteomes" id="UP000201613">
    <property type="component" value="Unassembled WGS sequence"/>
</dbReference>
<dbReference type="Gene3D" id="3.40.50.1820">
    <property type="entry name" value="alpha/beta hydrolase"/>
    <property type="match status" value="1"/>
</dbReference>
<evidence type="ECO:0000256" key="8">
    <source>
        <dbReference type="SAM" id="MobiDB-lite"/>
    </source>
</evidence>
<keyword evidence="3" id="KW-0858">Xylan degradation</keyword>
<dbReference type="GO" id="GO:0045493">
    <property type="term" value="P:xylan catabolic process"/>
    <property type="evidence" value="ECO:0007669"/>
    <property type="project" value="UniProtKB-KW"/>
</dbReference>
<dbReference type="InterPro" id="IPR029058">
    <property type="entry name" value="AB_hydrolase_fold"/>
</dbReference>
<keyword evidence="2" id="KW-0964">Secreted</keyword>
<dbReference type="GO" id="GO:0008236">
    <property type="term" value="F:serine-type peptidase activity"/>
    <property type="evidence" value="ECO:0007669"/>
    <property type="project" value="InterPro"/>
</dbReference>
<dbReference type="RefSeq" id="WP_211096205.1">
    <property type="nucleotide sequence ID" value="NZ_FXZK01000005.1"/>
</dbReference>
<keyword evidence="7" id="KW-0624">Polysaccharide degradation</keyword>
<evidence type="ECO:0000256" key="4">
    <source>
        <dbReference type="ARBA" id="ARBA00022729"/>
    </source>
</evidence>
<dbReference type="AlphaFoldDB" id="A0A238LGJ3"/>
<keyword evidence="6" id="KW-0119">Carbohydrate metabolism</keyword>
<feature type="compositionally biased region" description="Gly residues" evidence="8">
    <location>
        <begin position="106"/>
        <end position="135"/>
    </location>
</feature>